<dbReference type="Proteomes" id="UP001500449">
    <property type="component" value="Unassembled WGS sequence"/>
</dbReference>
<dbReference type="EMBL" id="BAAAQK010000023">
    <property type="protein sequence ID" value="GAA1867705.1"/>
    <property type="molecule type" value="Genomic_DNA"/>
</dbReference>
<dbReference type="PANTHER" id="PTHR35400:SF3">
    <property type="entry name" value="SLL1072 PROTEIN"/>
    <property type="match status" value="1"/>
</dbReference>
<reference evidence="2 3" key="1">
    <citation type="journal article" date="2019" name="Int. J. Syst. Evol. Microbiol.">
        <title>The Global Catalogue of Microorganisms (GCM) 10K type strain sequencing project: providing services to taxonomists for standard genome sequencing and annotation.</title>
        <authorList>
            <consortium name="The Broad Institute Genomics Platform"/>
            <consortium name="The Broad Institute Genome Sequencing Center for Infectious Disease"/>
            <person name="Wu L."/>
            <person name="Ma J."/>
        </authorList>
    </citation>
    <scope>NUCLEOTIDE SEQUENCE [LARGE SCALE GENOMIC DNA]</scope>
    <source>
        <strain evidence="2 3">JCM 16009</strain>
    </source>
</reference>
<sequence>MTAEALSVGGWPVRSFTVSDFRALGEPDSGYVELVEGNLVMAASPRPRHGRATMILGSYLDSVLPAELVVIPDIDVDLQLVEPEGPGTVRRPDLAVVTTAAYERAERENELLRARDVVLAVEIASPGSVRTDHVAKRSEYADAGIPHYWIVDLEERVTLTACHLGGEFGYVDAGPAAGVVAVTEPFVAEIDLDRLL</sequence>
<name>A0ABN2NG12_9PSEU</name>
<evidence type="ECO:0000259" key="1">
    <source>
        <dbReference type="Pfam" id="PF05685"/>
    </source>
</evidence>
<dbReference type="PANTHER" id="PTHR35400">
    <property type="entry name" value="SLR1083 PROTEIN"/>
    <property type="match status" value="1"/>
</dbReference>
<feature type="domain" description="Putative restriction endonuclease" evidence="1">
    <location>
        <begin position="19"/>
        <end position="165"/>
    </location>
</feature>
<dbReference type="Gene3D" id="3.90.1570.10">
    <property type="entry name" value="tt1808, chain A"/>
    <property type="match status" value="1"/>
</dbReference>
<dbReference type="CDD" id="cd06260">
    <property type="entry name" value="DUF820-like"/>
    <property type="match status" value="1"/>
</dbReference>
<accession>A0ABN2NG12</accession>
<keyword evidence="2" id="KW-0255">Endonuclease</keyword>
<dbReference type="InterPro" id="IPR008538">
    <property type="entry name" value="Uma2"/>
</dbReference>
<comment type="caution">
    <text evidence="2">The sequence shown here is derived from an EMBL/GenBank/DDBJ whole genome shotgun (WGS) entry which is preliminary data.</text>
</comment>
<keyword evidence="2" id="KW-0540">Nuclease</keyword>
<organism evidence="2 3">
    <name type="scientific">Pseudonocardia ailaonensis</name>
    <dbReference type="NCBI Taxonomy" id="367279"/>
    <lineage>
        <taxon>Bacteria</taxon>
        <taxon>Bacillati</taxon>
        <taxon>Actinomycetota</taxon>
        <taxon>Actinomycetes</taxon>
        <taxon>Pseudonocardiales</taxon>
        <taxon>Pseudonocardiaceae</taxon>
        <taxon>Pseudonocardia</taxon>
    </lineage>
</organism>
<evidence type="ECO:0000313" key="2">
    <source>
        <dbReference type="EMBL" id="GAA1867705.1"/>
    </source>
</evidence>
<evidence type="ECO:0000313" key="3">
    <source>
        <dbReference type="Proteomes" id="UP001500449"/>
    </source>
</evidence>
<keyword evidence="3" id="KW-1185">Reference proteome</keyword>
<dbReference type="InterPro" id="IPR012296">
    <property type="entry name" value="Nuclease_put_TT1808"/>
</dbReference>
<keyword evidence="2" id="KW-0378">Hydrolase</keyword>
<dbReference type="GO" id="GO:0004519">
    <property type="term" value="F:endonuclease activity"/>
    <property type="evidence" value="ECO:0007669"/>
    <property type="project" value="UniProtKB-KW"/>
</dbReference>
<dbReference type="Pfam" id="PF05685">
    <property type="entry name" value="Uma2"/>
    <property type="match status" value="1"/>
</dbReference>
<dbReference type="SUPFAM" id="SSF52980">
    <property type="entry name" value="Restriction endonuclease-like"/>
    <property type="match status" value="1"/>
</dbReference>
<proteinExistence type="predicted"/>
<dbReference type="InterPro" id="IPR011335">
    <property type="entry name" value="Restrct_endonuc-II-like"/>
</dbReference>
<gene>
    <name evidence="2" type="ORF">GCM10009836_55140</name>
</gene>
<protein>
    <submittedName>
        <fullName evidence="2">Uma2 family endonuclease</fullName>
    </submittedName>
</protein>